<evidence type="ECO:0000313" key="5">
    <source>
        <dbReference type="Proteomes" id="UP001360560"/>
    </source>
</evidence>
<dbReference type="RefSeq" id="XP_064853178.1">
    <property type="nucleotide sequence ID" value="XM_064997106.1"/>
</dbReference>
<keyword evidence="5" id="KW-1185">Reference proteome</keyword>
<accession>A0AAV5QNK9</accession>
<evidence type="ECO:0000313" key="4">
    <source>
        <dbReference type="EMBL" id="GMM36182.1"/>
    </source>
</evidence>
<evidence type="ECO:0000256" key="2">
    <source>
        <dbReference type="ARBA" id="ARBA00022898"/>
    </source>
</evidence>
<name>A0AAV5QNK9_9ASCO</name>
<dbReference type="InterPro" id="IPR015422">
    <property type="entry name" value="PyrdxlP-dep_Trfase_small"/>
</dbReference>
<dbReference type="PANTHER" id="PTHR43094:SF1">
    <property type="entry name" value="AMINOTRANSFERASE CLASS-III"/>
    <property type="match status" value="1"/>
</dbReference>
<proteinExistence type="inferred from homology"/>
<dbReference type="SUPFAM" id="SSF53383">
    <property type="entry name" value="PLP-dependent transferases"/>
    <property type="match status" value="1"/>
</dbReference>
<evidence type="ECO:0000256" key="1">
    <source>
        <dbReference type="ARBA" id="ARBA00008954"/>
    </source>
</evidence>
<comment type="similarity">
    <text evidence="1 3">Belongs to the class-III pyridoxal-phosphate-dependent aminotransferase family.</text>
</comment>
<dbReference type="GO" id="GO:0030170">
    <property type="term" value="F:pyridoxal phosphate binding"/>
    <property type="evidence" value="ECO:0007669"/>
    <property type="project" value="InterPro"/>
</dbReference>
<dbReference type="GeneID" id="90074157"/>
<dbReference type="Gene3D" id="3.90.1150.10">
    <property type="entry name" value="Aspartate Aminotransferase, domain 1"/>
    <property type="match status" value="1"/>
</dbReference>
<dbReference type="GO" id="GO:0005829">
    <property type="term" value="C:cytosol"/>
    <property type="evidence" value="ECO:0007669"/>
    <property type="project" value="TreeGrafter"/>
</dbReference>
<protein>
    <recommendedName>
        <fullName evidence="6">Aminotransferase</fullName>
    </recommendedName>
</protein>
<dbReference type="AlphaFoldDB" id="A0AAV5QNK9"/>
<keyword evidence="2 3" id="KW-0663">Pyridoxal phosphate</keyword>
<comment type="caution">
    <text evidence="4">The sequence shown here is derived from an EMBL/GenBank/DDBJ whole genome shotgun (WGS) entry which is preliminary data.</text>
</comment>
<dbReference type="InterPro" id="IPR005814">
    <property type="entry name" value="Aminotrans_3"/>
</dbReference>
<evidence type="ECO:0000256" key="3">
    <source>
        <dbReference type="RuleBase" id="RU003560"/>
    </source>
</evidence>
<dbReference type="InterPro" id="IPR015424">
    <property type="entry name" value="PyrdxlP-dep_Trfase"/>
</dbReference>
<dbReference type="Proteomes" id="UP001360560">
    <property type="component" value="Unassembled WGS sequence"/>
</dbReference>
<organism evidence="4 5">
    <name type="scientific">Saccharomycopsis crataegensis</name>
    <dbReference type="NCBI Taxonomy" id="43959"/>
    <lineage>
        <taxon>Eukaryota</taxon>
        <taxon>Fungi</taxon>
        <taxon>Dikarya</taxon>
        <taxon>Ascomycota</taxon>
        <taxon>Saccharomycotina</taxon>
        <taxon>Saccharomycetes</taxon>
        <taxon>Saccharomycopsidaceae</taxon>
        <taxon>Saccharomycopsis</taxon>
    </lineage>
</organism>
<dbReference type="InterPro" id="IPR015421">
    <property type="entry name" value="PyrdxlP-dep_Trfase_major"/>
</dbReference>
<dbReference type="Gene3D" id="3.40.640.10">
    <property type="entry name" value="Type I PLP-dependent aspartate aminotransferase-like (Major domain)"/>
    <property type="match status" value="1"/>
</dbReference>
<reference evidence="4 5" key="1">
    <citation type="journal article" date="2023" name="Elife">
        <title>Identification of key yeast species and microbe-microbe interactions impacting larval growth of Drosophila in the wild.</title>
        <authorList>
            <person name="Mure A."/>
            <person name="Sugiura Y."/>
            <person name="Maeda R."/>
            <person name="Honda K."/>
            <person name="Sakurai N."/>
            <person name="Takahashi Y."/>
            <person name="Watada M."/>
            <person name="Katoh T."/>
            <person name="Gotoh A."/>
            <person name="Gotoh Y."/>
            <person name="Taniguchi I."/>
            <person name="Nakamura K."/>
            <person name="Hayashi T."/>
            <person name="Katayama T."/>
            <person name="Uemura T."/>
            <person name="Hattori Y."/>
        </authorList>
    </citation>
    <scope>NUCLEOTIDE SEQUENCE [LARGE SCALE GENOMIC DNA]</scope>
    <source>
        <strain evidence="4 5">SC-9</strain>
    </source>
</reference>
<dbReference type="CDD" id="cd00610">
    <property type="entry name" value="OAT_like"/>
    <property type="match status" value="1"/>
</dbReference>
<dbReference type="EMBL" id="BTFZ01000011">
    <property type="protein sequence ID" value="GMM36182.1"/>
    <property type="molecule type" value="Genomic_DNA"/>
</dbReference>
<dbReference type="GO" id="GO:0008483">
    <property type="term" value="F:transaminase activity"/>
    <property type="evidence" value="ECO:0007669"/>
    <property type="project" value="InterPro"/>
</dbReference>
<gene>
    <name evidence="4" type="ORF">DASC09_035070</name>
</gene>
<sequence length="461" mass="50372">MTKSAQPLVIQSNVSAPKPMAVDGDGIYITLEDPITKERTTLIDGSTGAAVGAVGHKDPEIIEAMKHAAETSVYNYPGAISNYPSEELAEFLVQNSPKDAFAAVLITGSGSESVENALKLAKQYQDEIGQTQRYKFVSRKKTYHGYTMGCLSMGHNPRRTRFDKFLGDPKTFLKTEAVYPYRDLKEGETLEQYKDRLVKDVEDTFIANDPSTIVGWLGETVVGSTFGTCPPVPGYLEGVREVCHKYGILFMLDEVMSGIGRCGTFHAWEQYLPENQGPDIQTIGKTLGSGYVTIAAVLVSPKVKNALTDGSNYIIGAQTYHQHAFNCQVALAVQKKVKRDNLIANMKEQGNYLGAQLKEKLLGKSKIVGDVRGSGGFWSLELVKDTKTKEPFAADLKMHGVVGKQISKNGATSMPCPGTVDNKIGDHVLFAPSFIITREQTDKLIDIVVKSVFEVEEQIGA</sequence>
<dbReference type="PANTHER" id="PTHR43094">
    <property type="entry name" value="AMINOTRANSFERASE"/>
    <property type="match status" value="1"/>
</dbReference>
<dbReference type="Pfam" id="PF00202">
    <property type="entry name" value="Aminotran_3"/>
    <property type="match status" value="1"/>
</dbReference>
<evidence type="ECO:0008006" key="6">
    <source>
        <dbReference type="Google" id="ProtNLM"/>
    </source>
</evidence>